<evidence type="ECO:0000259" key="2">
    <source>
        <dbReference type="Pfam" id="PF04782"/>
    </source>
</evidence>
<dbReference type="InterPro" id="IPR006868">
    <property type="entry name" value="DUF630"/>
</dbReference>
<gene>
    <name evidence="4" type="ORF">HHK36_004043</name>
</gene>
<comment type="caution">
    <text evidence="4">The sequence shown here is derived from an EMBL/GenBank/DDBJ whole genome shotgun (WGS) entry which is preliminary data.</text>
</comment>
<dbReference type="Proteomes" id="UP000655225">
    <property type="component" value="Unassembled WGS sequence"/>
</dbReference>
<dbReference type="AlphaFoldDB" id="A0A834ZQG1"/>
<feature type="region of interest" description="Disordered" evidence="1">
    <location>
        <begin position="405"/>
        <end position="425"/>
    </location>
</feature>
<accession>A0A834ZQG1</accession>
<feature type="domain" description="DUF632" evidence="2">
    <location>
        <begin position="328"/>
        <end position="670"/>
    </location>
</feature>
<evidence type="ECO:0008006" key="6">
    <source>
        <dbReference type="Google" id="ProtNLM"/>
    </source>
</evidence>
<name>A0A834ZQG1_TETSI</name>
<dbReference type="PANTHER" id="PTHR21450">
    <property type="entry name" value="PROTEIN ALTERED PHOSPHATE STARVATION RESPONSE 1"/>
    <property type="match status" value="1"/>
</dbReference>
<dbReference type="Pfam" id="PF04783">
    <property type="entry name" value="DUF630"/>
    <property type="match status" value="1"/>
</dbReference>
<evidence type="ECO:0000259" key="3">
    <source>
        <dbReference type="Pfam" id="PF04783"/>
    </source>
</evidence>
<feature type="compositionally biased region" description="Polar residues" evidence="1">
    <location>
        <begin position="685"/>
        <end position="694"/>
    </location>
</feature>
<organism evidence="4 5">
    <name type="scientific">Tetracentron sinense</name>
    <name type="common">Spur-leaf</name>
    <dbReference type="NCBI Taxonomy" id="13715"/>
    <lineage>
        <taxon>Eukaryota</taxon>
        <taxon>Viridiplantae</taxon>
        <taxon>Streptophyta</taxon>
        <taxon>Embryophyta</taxon>
        <taxon>Tracheophyta</taxon>
        <taxon>Spermatophyta</taxon>
        <taxon>Magnoliopsida</taxon>
        <taxon>Trochodendrales</taxon>
        <taxon>Trochodendraceae</taxon>
        <taxon>Tetracentron</taxon>
    </lineage>
</organism>
<feature type="region of interest" description="Disordered" evidence="1">
    <location>
        <begin position="72"/>
        <end position="110"/>
    </location>
</feature>
<feature type="compositionally biased region" description="Low complexity" evidence="1">
    <location>
        <begin position="78"/>
        <end position="89"/>
    </location>
</feature>
<dbReference type="EMBL" id="JABCRI010000002">
    <property type="protein sequence ID" value="KAF8411491.1"/>
    <property type="molecule type" value="Genomic_DNA"/>
</dbReference>
<keyword evidence="5" id="KW-1185">Reference proteome</keyword>
<dbReference type="OrthoDB" id="1871118at2759"/>
<dbReference type="InterPro" id="IPR006867">
    <property type="entry name" value="DUF632"/>
</dbReference>
<feature type="region of interest" description="Disordered" evidence="1">
    <location>
        <begin position="676"/>
        <end position="702"/>
    </location>
</feature>
<dbReference type="PANTHER" id="PTHR21450:SF35">
    <property type="entry name" value="TRANSCRIPTION FACTOR, PUTATIVE (DUF630 AND DUF632)-RELATED"/>
    <property type="match status" value="1"/>
</dbReference>
<sequence>MGCSSSRYEKDEALRLCKERMRFIKQAIDSRHALAAAHQSYIQSLRNIGIGLRRFAEAEVVIESILSTSATELDRTPSHSSYPSPSPSHNAETFDSPPHNERESPLSPPLSTLSYMKSGGSAAVTVRISPPSNSFIDGESLTFLPPPPPPPPETGFSWDFFDPTDQTDCSKFIGQNGFVTQTGSRQFRGEEVVSYMEEGGKKWENVCLKGNGEVLAGSVRPELEQRAYEMSGNSAIGSKGGGLLAMDIANSIKGFTLERFEDAQQAPDREVELLRPDRVANGSAEALAVNAALEQSSSKKEKTASEKDLCAEREDPSEFITHRAKDFLSSIKDIEHRFFRASESGKEISRMLESNQNRLSHSAAKGRSPLLVILAAFHLVCCQGETIHVPHEPPQHVKRVITWNRSASSQSSSSKNPLATASKDDINDSGSDFVEEFCMIAGSHSSTLDRLYAWERKLYDEVKASESIRKEYDQKCDQLRHQFAKDLSPQVIDKTRAVIKDLHSRIRVAIHVVDSISKRIEKLRDEELQPQLVELIQGLIRMWKAMLECHHTQYITISLAYHSKSSVGTPQGGDTHRQVIAQLQHEIECFGSSFADWVNAHKSYVESFNGWLQNCILQPQERSKGRRAFSPRRALAPPIFVLSRDLSVRMKALPSGELTDAIKSFLSDLRHLMGQQVEEQRKKQGSSQPENNGESESKQEEKYDRSLDLNCIHKSLTKALDRLTKFAEASLKMYEDIQKGSEAARIAYTNCSTARFWGEQCN</sequence>
<proteinExistence type="predicted"/>
<evidence type="ECO:0000313" key="5">
    <source>
        <dbReference type="Proteomes" id="UP000655225"/>
    </source>
</evidence>
<feature type="domain" description="DUF630" evidence="3">
    <location>
        <begin position="1"/>
        <end position="59"/>
    </location>
</feature>
<evidence type="ECO:0000256" key="1">
    <source>
        <dbReference type="SAM" id="MobiDB-lite"/>
    </source>
</evidence>
<dbReference type="OMA" id="YHVKSAT"/>
<evidence type="ECO:0000313" key="4">
    <source>
        <dbReference type="EMBL" id="KAF8411491.1"/>
    </source>
</evidence>
<protein>
    <recommendedName>
        <fullName evidence="6">Nitrate regulatory gene2 protein</fullName>
    </recommendedName>
</protein>
<reference evidence="4 5" key="1">
    <citation type="submission" date="2020-04" db="EMBL/GenBank/DDBJ databases">
        <title>Plant Genome Project.</title>
        <authorList>
            <person name="Zhang R.-G."/>
        </authorList>
    </citation>
    <scope>NUCLEOTIDE SEQUENCE [LARGE SCALE GENOMIC DNA]</scope>
    <source>
        <strain evidence="4">YNK0</strain>
        <tissue evidence="4">Leaf</tissue>
    </source>
</reference>
<dbReference type="Pfam" id="PF04782">
    <property type="entry name" value="DUF632"/>
    <property type="match status" value="1"/>
</dbReference>